<dbReference type="EMBL" id="LAZR01000666">
    <property type="protein sequence ID" value="KKN61223.1"/>
    <property type="molecule type" value="Genomic_DNA"/>
</dbReference>
<organism evidence="1">
    <name type="scientific">marine sediment metagenome</name>
    <dbReference type="NCBI Taxonomy" id="412755"/>
    <lineage>
        <taxon>unclassified sequences</taxon>
        <taxon>metagenomes</taxon>
        <taxon>ecological metagenomes</taxon>
    </lineage>
</organism>
<dbReference type="AlphaFoldDB" id="A0A0F9V5Q5"/>
<name>A0A0F9V5Q5_9ZZZZ</name>
<comment type="caution">
    <text evidence="1">The sequence shown here is derived from an EMBL/GenBank/DDBJ whole genome shotgun (WGS) entry which is preliminary data.</text>
</comment>
<evidence type="ECO:0000313" key="1">
    <source>
        <dbReference type="EMBL" id="KKN61223.1"/>
    </source>
</evidence>
<sequence>MKISFLVLLLIISNASYAGERIKGISGSMGKSATPFSTLLVNSTVIDNSTNHVQSQTEQDTAVSLLAQQNENSTSGPTEINPIADINAEFDDIHKPAVTDSTSTHKKPTQLFSNTIESEQSASEKKSIQAVNHLAPPQVQEDTETCMKEKVYSLNVENAAQYERLEDFPFTYECVTPRE</sequence>
<gene>
    <name evidence="1" type="ORF">LCGC14_0524130</name>
</gene>
<accession>A0A0F9V5Q5</accession>
<proteinExistence type="predicted"/>
<reference evidence="1" key="1">
    <citation type="journal article" date="2015" name="Nature">
        <title>Complex archaea that bridge the gap between prokaryotes and eukaryotes.</title>
        <authorList>
            <person name="Spang A."/>
            <person name="Saw J.H."/>
            <person name="Jorgensen S.L."/>
            <person name="Zaremba-Niedzwiedzka K."/>
            <person name="Martijn J."/>
            <person name="Lind A.E."/>
            <person name="van Eijk R."/>
            <person name="Schleper C."/>
            <person name="Guy L."/>
            <person name="Ettema T.J."/>
        </authorList>
    </citation>
    <scope>NUCLEOTIDE SEQUENCE</scope>
</reference>
<protein>
    <submittedName>
        <fullName evidence="1">Uncharacterized protein</fullName>
    </submittedName>
</protein>